<accession>A0A087VUU1</accession>
<evidence type="ECO:0000259" key="12">
    <source>
        <dbReference type="Pfam" id="PF02852"/>
    </source>
</evidence>
<evidence type="ECO:0000313" key="15">
    <source>
        <dbReference type="Proteomes" id="UP000028569"/>
    </source>
</evidence>
<evidence type="ECO:0000256" key="9">
    <source>
        <dbReference type="PIRSR" id="PIRSR000350-3"/>
    </source>
</evidence>
<dbReference type="InterPro" id="IPR023753">
    <property type="entry name" value="FAD/NAD-binding_dom"/>
</dbReference>
<dbReference type="KEGG" id="bii:BINDI_0836"/>
<keyword evidence="6" id="KW-1015">Disulfide bond</keyword>
<feature type="active site" description="Proton acceptor" evidence="8">
    <location>
        <position position="473"/>
    </location>
</feature>
<keyword evidence="9" id="KW-0547">Nucleotide-binding</keyword>
<keyword evidence="15" id="KW-1185">Reference proteome</keyword>
<evidence type="ECO:0000256" key="1">
    <source>
        <dbReference type="ARBA" id="ARBA00007532"/>
    </source>
</evidence>
<evidence type="ECO:0000256" key="4">
    <source>
        <dbReference type="ARBA" id="ARBA00023002"/>
    </source>
</evidence>
<dbReference type="PIRSF" id="PIRSF000350">
    <property type="entry name" value="Mercury_reductase_MerA"/>
    <property type="match status" value="1"/>
</dbReference>
<dbReference type="Pfam" id="PF02852">
    <property type="entry name" value="Pyr_redox_dim"/>
    <property type="match status" value="1"/>
</dbReference>
<evidence type="ECO:0000256" key="8">
    <source>
        <dbReference type="PIRSR" id="PIRSR000350-2"/>
    </source>
</evidence>
<evidence type="ECO:0000256" key="7">
    <source>
        <dbReference type="ARBA" id="ARBA00023284"/>
    </source>
</evidence>
<feature type="binding site" evidence="9">
    <location>
        <position position="70"/>
    </location>
    <ligand>
        <name>FAD</name>
        <dbReference type="ChEBI" id="CHEBI:57692"/>
    </ligand>
</feature>
<evidence type="ECO:0000259" key="13">
    <source>
        <dbReference type="Pfam" id="PF07992"/>
    </source>
</evidence>
<feature type="binding site" evidence="9">
    <location>
        <position position="293"/>
    </location>
    <ligand>
        <name>NAD(+)</name>
        <dbReference type="ChEBI" id="CHEBI:57540"/>
    </ligand>
</feature>
<dbReference type="PRINTS" id="PR00368">
    <property type="entry name" value="FADPNR"/>
</dbReference>
<dbReference type="Proteomes" id="UP000028569">
    <property type="component" value="Chromosome"/>
</dbReference>
<dbReference type="SUPFAM" id="SSF51905">
    <property type="entry name" value="FAD/NAD(P)-binding domain"/>
    <property type="match status" value="1"/>
</dbReference>
<comment type="cofactor">
    <cofactor evidence="9">
        <name>FAD</name>
        <dbReference type="ChEBI" id="CHEBI:57692"/>
    </cofactor>
    <text evidence="9">Binds 1 FAD per subunit.</text>
</comment>
<dbReference type="EMBL" id="CP006018">
    <property type="protein sequence ID" value="AIC92106.1"/>
    <property type="molecule type" value="Genomic_DNA"/>
</dbReference>
<evidence type="ECO:0000256" key="6">
    <source>
        <dbReference type="ARBA" id="ARBA00023157"/>
    </source>
</evidence>
<dbReference type="InterPro" id="IPR036188">
    <property type="entry name" value="FAD/NAD-bd_sf"/>
</dbReference>
<dbReference type="PROSITE" id="PS00076">
    <property type="entry name" value="PYRIDINE_REDOX_1"/>
    <property type="match status" value="1"/>
</dbReference>
<dbReference type="InterPro" id="IPR016156">
    <property type="entry name" value="FAD/NAD-linked_Rdtase_dimer_sf"/>
</dbReference>
<dbReference type="PANTHER" id="PTHR22912">
    <property type="entry name" value="DISULFIDE OXIDOREDUCTASE"/>
    <property type="match status" value="1"/>
</dbReference>
<feature type="disulfide bond" description="Redox-active" evidence="10">
    <location>
        <begin position="61"/>
        <end position="66"/>
    </location>
</feature>
<feature type="binding site" evidence="9">
    <location>
        <position position="133"/>
    </location>
    <ligand>
        <name>FAD</name>
        <dbReference type="ChEBI" id="CHEBI:57692"/>
    </ligand>
</feature>
<evidence type="ECO:0000313" key="14">
    <source>
        <dbReference type="EMBL" id="AIC92106.1"/>
    </source>
</evidence>
<dbReference type="GO" id="GO:0006103">
    <property type="term" value="P:2-oxoglutarate metabolic process"/>
    <property type="evidence" value="ECO:0007669"/>
    <property type="project" value="TreeGrafter"/>
</dbReference>
<dbReference type="Pfam" id="PF07992">
    <property type="entry name" value="Pyr_redox_2"/>
    <property type="match status" value="1"/>
</dbReference>
<keyword evidence="5 9" id="KW-0520">NAD</keyword>
<sequence>MKHTEDGIDPASSDPLDSSKRQYDVIIIGSGPGGYSAALRSAELGARVALIERDPVPGGTCLNRGCIPTKALLTATQVLEQASLGEAMGIQMQAKGIDYQRLAAYQDEMVEAMTSGLTQLLSQRKVDLIQGEGSIVGDGLVSVRTPDGTVRRLTTCDTVLAMGSRSRALPGIPFSDRVIDSDRALRLKPFRKRALVIGSGDVALEFATIWHQAGTEVTLMIRRDRVLSHWGRRTGLVMTRELKRQGINVITDSTCQAITESSPDKPLTVTYGPTQGGVETSSLETDLVLAAIGRDPQTDQDWMEGLGIDTDDAGQILTDSQGRTSRERVWALGDITPGNHLAHRAFQQGITLAEAAAGLDPEPVKESTIPRVVYSSPQAAAVGYTKQEAQDDPTLNQVEETIYPMQANSRMRMSGYQGTLSLVTACLSSDLDTRIVVGLEMVSPQASENIAEVQQLVGNRVPLDRAAGLIHPHPTFSEAIGEALLKADGRPLNLR</sequence>
<feature type="domain" description="FAD/NAD(P)-binding" evidence="13">
    <location>
        <begin position="23"/>
        <end position="349"/>
    </location>
</feature>
<dbReference type="InterPro" id="IPR001100">
    <property type="entry name" value="Pyr_nuc-diS_OxRdtase"/>
</dbReference>
<dbReference type="InterPro" id="IPR012999">
    <property type="entry name" value="Pyr_OxRdtase_I_AS"/>
</dbReference>
<reference evidence="14 15" key="1">
    <citation type="journal article" date="2014" name="Appl. Environ. Microbiol.">
        <title>Genomic encyclopedia of type strains of the genus Bifidobacterium.</title>
        <authorList>
            <person name="Milani C."/>
            <person name="Lugli G.A."/>
            <person name="Duranti S."/>
            <person name="Turroni F."/>
            <person name="Bottacini F."/>
            <person name="Mangifesta M."/>
            <person name="Sanchez B."/>
            <person name="Viappiani A."/>
            <person name="Mancabelli L."/>
            <person name="Taminiau B."/>
            <person name="Delcenserie V."/>
            <person name="Barrangou R."/>
            <person name="Margolles A."/>
            <person name="van Sinderen D."/>
            <person name="Ventura M."/>
        </authorList>
    </citation>
    <scope>NUCLEOTIDE SEQUENCE [LARGE SCALE GENOMIC DNA]</scope>
    <source>
        <strain evidence="14 15">LMG 11587</strain>
    </source>
</reference>
<dbReference type="SUPFAM" id="SSF55424">
    <property type="entry name" value="FAD/NAD-linked reductases, dimerisation (C-terminal) domain"/>
    <property type="match status" value="1"/>
</dbReference>
<evidence type="ECO:0000256" key="3">
    <source>
        <dbReference type="ARBA" id="ARBA00022827"/>
    </source>
</evidence>
<dbReference type="OrthoDB" id="4678789at2"/>
<dbReference type="RefSeq" id="WP_081830791.1">
    <property type="nucleotide sequence ID" value="NZ_CP006018.1"/>
</dbReference>
<protein>
    <submittedName>
        <fullName evidence="14">Dihydrolipoamide dehydrogenase</fullName>
        <ecNumber evidence="14">1.8.1.4</ecNumber>
    </submittedName>
</protein>
<dbReference type="PRINTS" id="PR00411">
    <property type="entry name" value="PNDRDTASEI"/>
</dbReference>
<evidence type="ECO:0000256" key="5">
    <source>
        <dbReference type="ARBA" id="ARBA00023027"/>
    </source>
</evidence>
<keyword evidence="4 11" id="KW-0560">Oxidoreductase</keyword>
<gene>
    <name evidence="14" type="ORF">BINDI_0836</name>
</gene>
<dbReference type="AlphaFoldDB" id="A0A087VUU1"/>
<keyword evidence="7 11" id="KW-0676">Redox-active center</keyword>
<dbReference type="InterPro" id="IPR050151">
    <property type="entry name" value="Class-I_Pyr_Nuc-Dis_Oxidored"/>
</dbReference>
<feature type="binding site" evidence="9">
    <location>
        <position position="334"/>
    </location>
    <ligand>
        <name>FAD</name>
        <dbReference type="ChEBI" id="CHEBI:57692"/>
    </ligand>
</feature>
<proteinExistence type="inferred from homology"/>
<dbReference type="GO" id="GO:0004148">
    <property type="term" value="F:dihydrolipoyl dehydrogenase (NADH) activity"/>
    <property type="evidence" value="ECO:0007669"/>
    <property type="project" value="UniProtKB-EC"/>
</dbReference>
<feature type="domain" description="Pyridine nucleotide-disulphide oxidoreductase dimerisation" evidence="12">
    <location>
        <begin position="369"/>
        <end position="483"/>
    </location>
</feature>
<evidence type="ECO:0000256" key="2">
    <source>
        <dbReference type="ARBA" id="ARBA00022630"/>
    </source>
</evidence>
<dbReference type="Gene3D" id="3.50.50.60">
    <property type="entry name" value="FAD/NAD(P)-binding domain"/>
    <property type="match status" value="2"/>
</dbReference>
<dbReference type="PANTHER" id="PTHR22912:SF151">
    <property type="entry name" value="DIHYDROLIPOYL DEHYDROGENASE, MITOCHONDRIAL"/>
    <property type="match status" value="1"/>
</dbReference>
<dbReference type="Gene3D" id="3.30.390.30">
    <property type="match status" value="1"/>
</dbReference>
<evidence type="ECO:0000256" key="11">
    <source>
        <dbReference type="RuleBase" id="RU003691"/>
    </source>
</evidence>
<keyword evidence="2 11" id="KW-0285">Flavoprotein</keyword>
<organism evidence="14 15">
    <name type="scientific">Bifidobacterium [indicum] DSM 20214 = LMG 11587</name>
    <dbReference type="NCBI Taxonomy" id="1341694"/>
    <lineage>
        <taxon>Bacteria</taxon>
        <taxon>Bacillati</taxon>
        <taxon>Actinomycetota</taxon>
        <taxon>Actinomycetes</taxon>
        <taxon>Bifidobacteriales</taxon>
        <taxon>Bifidobacteriaceae</taxon>
        <taxon>Bifidobacterium</taxon>
    </lineage>
</organism>
<dbReference type="InterPro" id="IPR004099">
    <property type="entry name" value="Pyr_nucl-diS_OxRdtase_dimer"/>
</dbReference>
<keyword evidence="3 9" id="KW-0274">FAD</keyword>
<name>A0A087VUU1_9BIFI</name>
<comment type="similarity">
    <text evidence="1 11">Belongs to the class-I pyridine nucleotide-disulfide oxidoreductase family.</text>
</comment>
<dbReference type="EC" id="1.8.1.4" evidence="14"/>
<dbReference type="GO" id="GO:0050660">
    <property type="term" value="F:flavin adenine dinucleotide binding"/>
    <property type="evidence" value="ECO:0007669"/>
    <property type="project" value="TreeGrafter"/>
</dbReference>
<evidence type="ECO:0000256" key="10">
    <source>
        <dbReference type="PIRSR" id="PIRSR000350-4"/>
    </source>
</evidence>
<feature type="binding site" evidence="9">
    <location>
        <begin position="198"/>
        <end position="205"/>
    </location>
    <ligand>
        <name>NAD(+)</name>
        <dbReference type="ChEBI" id="CHEBI:57540"/>
    </ligand>
</feature>
<dbReference type="HOGENOM" id="CLU_016755_0_1_11"/>